<feature type="region of interest" description="Disordered" evidence="6">
    <location>
        <begin position="82"/>
        <end position="103"/>
    </location>
</feature>
<sequence length="120" mass="13376">MADAPPPTASVEIEEEFDEGSNLLSLPEDGYAWKKYGQKFIKNIGKVRSYFRCQRSDCTAKKRAEWSPSNVANVRIIYEGTHSHATENSSSSSSQEATSASSVANQYNLYNQVFGRQNNT</sequence>
<evidence type="ECO:0000259" key="7">
    <source>
        <dbReference type="PROSITE" id="PS50811"/>
    </source>
</evidence>
<organism evidence="8 9">
    <name type="scientific">Stephania japonica</name>
    <dbReference type="NCBI Taxonomy" id="461633"/>
    <lineage>
        <taxon>Eukaryota</taxon>
        <taxon>Viridiplantae</taxon>
        <taxon>Streptophyta</taxon>
        <taxon>Embryophyta</taxon>
        <taxon>Tracheophyta</taxon>
        <taxon>Spermatophyta</taxon>
        <taxon>Magnoliopsida</taxon>
        <taxon>Ranunculales</taxon>
        <taxon>Menispermaceae</taxon>
        <taxon>Menispermoideae</taxon>
        <taxon>Cissampelideae</taxon>
        <taxon>Stephania</taxon>
    </lineage>
</organism>
<evidence type="ECO:0000256" key="4">
    <source>
        <dbReference type="ARBA" id="ARBA00023163"/>
    </source>
</evidence>
<gene>
    <name evidence="8" type="ORF">Sjap_013010</name>
</gene>
<dbReference type="GO" id="GO:0005634">
    <property type="term" value="C:nucleus"/>
    <property type="evidence" value="ECO:0007669"/>
    <property type="project" value="UniProtKB-SubCell"/>
</dbReference>
<keyword evidence="9" id="KW-1185">Reference proteome</keyword>
<evidence type="ECO:0000256" key="6">
    <source>
        <dbReference type="SAM" id="MobiDB-lite"/>
    </source>
</evidence>
<evidence type="ECO:0000256" key="1">
    <source>
        <dbReference type="ARBA" id="ARBA00004123"/>
    </source>
</evidence>
<name>A0AAP0IYX0_9MAGN</name>
<dbReference type="PANTHER" id="PTHR31221">
    <property type="entry name" value="WRKY TRANSCRIPTION FACTOR PROTEIN 1-RELATED"/>
    <property type="match status" value="1"/>
</dbReference>
<protein>
    <recommendedName>
        <fullName evidence="7">WRKY domain-containing protein</fullName>
    </recommendedName>
</protein>
<dbReference type="InterPro" id="IPR044810">
    <property type="entry name" value="WRKY_plant"/>
</dbReference>
<dbReference type="AlphaFoldDB" id="A0AAP0IYX0"/>
<evidence type="ECO:0000256" key="5">
    <source>
        <dbReference type="ARBA" id="ARBA00023242"/>
    </source>
</evidence>
<keyword evidence="2" id="KW-0805">Transcription regulation</keyword>
<keyword evidence="4" id="KW-0804">Transcription</keyword>
<dbReference type="GO" id="GO:0043565">
    <property type="term" value="F:sequence-specific DNA binding"/>
    <property type="evidence" value="ECO:0007669"/>
    <property type="project" value="InterPro"/>
</dbReference>
<feature type="region of interest" description="Disordered" evidence="6">
    <location>
        <begin position="1"/>
        <end position="21"/>
    </location>
</feature>
<dbReference type="EMBL" id="JBBNAE010000005">
    <property type="protein sequence ID" value="KAK9123408.1"/>
    <property type="molecule type" value="Genomic_DNA"/>
</dbReference>
<feature type="domain" description="WRKY" evidence="7">
    <location>
        <begin position="22"/>
        <end position="87"/>
    </location>
</feature>
<evidence type="ECO:0000313" key="9">
    <source>
        <dbReference type="Proteomes" id="UP001417504"/>
    </source>
</evidence>
<dbReference type="PANTHER" id="PTHR31221:SF261">
    <property type="entry name" value="OS03G0657400 PROTEIN"/>
    <property type="match status" value="1"/>
</dbReference>
<dbReference type="SMART" id="SM00774">
    <property type="entry name" value="WRKY"/>
    <property type="match status" value="1"/>
</dbReference>
<evidence type="ECO:0000256" key="2">
    <source>
        <dbReference type="ARBA" id="ARBA00023015"/>
    </source>
</evidence>
<dbReference type="Gene3D" id="2.20.25.80">
    <property type="entry name" value="WRKY domain"/>
    <property type="match status" value="1"/>
</dbReference>
<proteinExistence type="predicted"/>
<dbReference type="Pfam" id="PF03106">
    <property type="entry name" value="WRKY"/>
    <property type="match status" value="1"/>
</dbReference>
<comment type="subcellular location">
    <subcellularLocation>
        <location evidence="1">Nucleus</location>
    </subcellularLocation>
</comment>
<keyword evidence="3" id="KW-0238">DNA-binding</keyword>
<keyword evidence="5" id="KW-0539">Nucleus</keyword>
<comment type="caution">
    <text evidence="8">The sequence shown here is derived from an EMBL/GenBank/DDBJ whole genome shotgun (WGS) entry which is preliminary data.</text>
</comment>
<dbReference type="Proteomes" id="UP001417504">
    <property type="component" value="Unassembled WGS sequence"/>
</dbReference>
<evidence type="ECO:0000256" key="3">
    <source>
        <dbReference type="ARBA" id="ARBA00023125"/>
    </source>
</evidence>
<accession>A0AAP0IYX0</accession>
<dbReference type="PROSITE" id="PS50811">
    <property type="entry name" value="WRKY"/>
    <property type="match status" value="1"/>
</dbReference>
<dbReference type="GO" id="GO:0003700">
    <property type="term" value="F:DNA-binding transcription factor activity"/>
    <property type="evidence" value="ECO:0007669"/>
    <property type="project" value="InterPro"/>
</dbReference>
<dbReference type="SUPFAM" id="SSF118290">
    <property type="entry name" value="WRKY DNA-binding domain"/>
    <property type="match status" value="1"/>
</dbReference>
<evidence type="ECO:0000313" key="8">
    <source>
        <dbReference type="EMBL" id="KAK9123408.1"/>
    </source>
</evidence>
<feature type="compositionally biased region" description="Low complexity" evidence="6">
    <location>
        <begin position="86"/>
        <end position="102"/>
    </location>
</feature>
<dbReference type="InterPro" id="IPR003657">
    <property type="entry name" value="WRKY_dom"/>
</dbReference>
<reference evidence="8 9" key="1">
    <citation type="submission" date="2024-01" db="EMBL/GenBank/DDBJ databases">
        <title>Genome assemblies of Stephania.</title>
        <authorList>
            <person name="Yang L."/>
        </authorList>
    </citation>
    <scope>NUCLEOTIDE SEQUENCE [LARGE SCALE GENOMIC DNA]</scope>
    <source>
        <strain evidence="8">QJT</strain>
        <tissue evidence="8">Leaf</tissue>
    </source>
</reference>
<dbReference type="InterPro" id="IPR036576">
    <property type="entry name" value="WRKY_dom_sf"/>
</dbReference>